<evidence type="ECO:0000256" key="5">
    <source>
        <dbReference type="ARBA" id="ARBA00023163"/>
    </source>
</evidence>
<keyword evidence="5" id="KW-0804">Transcription</keyword>
<proteinExistence type="predicted"/>
<dbReference type="CDD" id="cd00202">
    <property type="entry name" value="ZnF_GATA"/>
    <property type="match status" value="1"/>
</dbReference>
<dbReference type="Pfam" id="PF00320">
    <property type="entry name" value="GATA"/>
    <property type="match status" value="1"/>
</dbReference>
<dbReference type="SUPFAM" id="SSF57716">
    <property type="entry name" value="Glucocorticoid receptor-like (DNA-binding domain)"/>
    <property type="match status" value="1"/>
</dbReference>
<feature type="domain" description="GATA-type" evidence="10">
    <location>
        <begin position="410"/>
        <end position="443"/>
    </location>
</feature>
<dbReference type="PROSITE" id="PS50114">
    <property type="entry name" value="GATA_ZN_FINGER_2"/>
    <property type="match status" value="1"/>
</dbReference>
<dbReference type="InterPro" id="IPR000014">
    <property type="entry name" value="PAS"/>
</dbReference>
<dbReference type="GO" id="GO:0008270">
    <property type="term" value="F:zinc ion binding"/>
    <property type="evidence" value="ECO:0007669"/>
    <property type="project" value="UniProtKB-KW"/>
</dbReference>
<evidence type="ECO:0000256" key="7">
    <source>
        <dbReference type="SAM" id="Coils"/>
    </source>
</evidence>
<feature type="region of interest" description="Disordered" evidence="8">
    <location>
        <begin position="309"/>
        <end position="330"/>
    </location>
</feature>
<evidence type="ECO:0000256" key="4">
    <source>
        <dbReference type="ARBA" id="ARBA00023015"/>
    </source>
</evidence>
<dbReference type="Gene3D" id="3.30.450.20">
    <property type="entry name" value="PAS domain"/>
    <property type="match status" value="1"/>
</dbReference>
<dbReference type="GO" id="GO:0043565">
    <property type="term" value="F:sequence-specific DNA binding"/>
    <property type="evidence" value="ECO:0007669"/>
    <property type="project" value="InterPro"/>
</dbReference>
<dbReference type="HOGENOM" id="CLU_024414_1_0_1"/>
<dbReference type="EMBL" id="JPOX01000012">
    <property type="protein sequence ID" value="KFX48426.1"/>
    <property type="molecule type" value="Genomic_DNA"/>
</dbReference>
<dbReference type="PANTHER" id="PTHR47172">
    <property type="entry name" value="OS01G0976800 PROTEIN"/>
    <property type="match status" value="1"/>
</dbReference>
<dbReference type="Pfam" id="PF08447">
    <property type="entry name" value="PAS_3"/>
    <property type="match status" value="1"/>
</dbReference>
<reference evidence="11" key="2">
    <citation type="journal article" date="2014" name="PLoS Genet.">
        <title>Signature gene expression reveals novel clues to the molecular mechanisms of dimorphic transition in Penicillium marneffei.</title>
        <authorList>
            <person name="Yang E."/>
            <person name="Wang G."/>
            <person name="Cai J."/>
            <person name="Woo P.C."/>
            <person name="Lau S.K."/>
            <person name="Yuen K.-Y."/>
            <person name="Chow W.-N."/>
            <person name="Lin X."/>
        </authorList>
    </citation>
    <scope>NUCLEOTIDE SEQUENCE</scope>
    <source>
        <strain evidence="11">PM1</strain>
    </source>
</reference>
<keyword evidence="2 6" id="KW-0863">Zinc-finger</keyword>
<keyword evidence="3" id="KW-0862">Zinc</keyword>
<evidence type="ECO:0000256" key="8">
    <source>
        <dbReference type="SAM" id="MobiDB-lite"/>
    </source>
</evidence>
<evidence type="ECO:0000256" key="3">
    <source>
        <dbReference type="ARBA" id="ARBA00022833"/>
    </source>
</evidence>
<dbReference type="InterPro" id="IPR035965">
    <property type="entry name" value="PAS-like_dom_sf"/>
</dbReference>
<comment type="caution">
    <text evidence="11">The sequence shown here is derived from an EMBL/GenBank/DDBJ whole genome shotgun (WGS) entry which is preliminary data.</text>
</comment>
<dbReference type="InterPro" id="IPR000679">
    <property type="entry name" value="Znf_GATA"/>
</dbReference>
<dbReference type="SMART" id="SM00401">
    <property type="entry name" value="ZnF_GATA"/>
    <property type="match status" value="1"/>
</dbReference>
<dbReference type="PROSITE" id="PS50112">
    <property type="entry name" value="PAS"/>
    <property type="match status" value="1"/>
</dbReference>
<dbReference type="SUPFAM" id="SSF55785">
    <property type="entry name" value="PYP-like sensor domain (PAS domain)"/>
    <property type="match status" value="1"/>
</dbReference>
<protein>
    <submittedName>
        <fullName evidence="11">Cutinase gene palindrome-binding protein</fullName>
    </submittedName>
</protein>
<evidence type="ECO:0000259" key="10">
    <source>
        <dbReference type="PROSITE" id="PS50114"/>
    </source>
</evidence>
<organism evidence="11">
    <name type="scientific">Talaromyces marneffei PM1</name>
    <dbReference type="NCBI Taxonomy" id="1077442"/>
    <lineage>
        <taxon>Eukaryota</taxon>
        <taxon>Fungi</taxon>
        <taxon>Dikarya</taxon>
        <taxon>Ascomycota</taxon>
        <taxon>Pezizomycotina</taxon>
        <taxon>Eurotiomycetes</taxon>
        <taxon>Eurotiomycetidae</taxon>
        <taxon>Eurotiales</taxon>
        <taxon>Trichocomaceae</taxon>
        <taxon>Talaromyces</taxon>
        <taxon>Talaromyces sect. Talaromyces</taxon>
    </lineage>
</organism>
<dbReference type="AlphaFoldDB" id="A0A093VP62"/>
<gene>
    <name evidence="11" type="ORF">GQ26_0121400</name>
</gene>
<dbReference type="GO" id="GO:0006355">
    <property type="term" value="P:regulation of DNA-templated transcription"/>
    <property type="evidence" value="ECO:0007669"/>
    <property type="project" value="InterPro"/>
</dbReference>
<evidence type="ECO:0000256" key="6">
    <source>
        <dbReference type="PROSITE-ProRule" id="PRU00094"/>
    </source>
</evidence>
<keyword evidence="1" id="KW-0479">Metal-binding</keyword>
<dbReference type="PANTHER" id="PTHR47172:SF24">
    <property type="entry name" value="GATA ZINC FINGER DOMAIN-CONTAINING PROTEIN 14-RELATED"/>
    <property type="match status" value="1"/>
</dbReference>
<feature type="coiled-coil region" evidence="7">
    <location>
        <begin position="252"/>
        <end position="279"/>
    </location>
</feature>
<dbReference type="PROSITE" id="PS00344">
    <property type="entry name" value="GATA_ZN_FINGER_1"/>
    <property type="match status" value="1"/>
</dbReference>
<feature type="domain" description="PAS" evidence="9">
    <location>
        <begin position="118"/>
        <end position="188"/>
    </location>
</feature>
<evidence type="ECO:0000256" key="2">
    <source>
        <dbReference type="ARBA" id="ARBA00022771"/>
    </source>
</evidence>
<keyword evidence="4" id="KW-0805">Transcription regulation</keyword>
<keyword evidence="7" id="KW-0175">Coiled coil</keyword>
<evidence type="ECO:0000259" key="9">
    <source>
        <dbReference type="PROSITE" id="PS50112"/>
    </source>
</evidence>
<evidence type="ECO:0000256" key="1">
    <source>
        <dbReference type="ARBA" id="ARBA00022723"/>
    </source>
</evidence>
<dbReference type="SMART" id="SM00091">
    <property type="entry name" value="PAS"/>
    <property type="match status" value="1"/>
</dbReference>
<dbReference type="Gene3D" id="3.30.50.10">
    <property type="entry name" value="Erythroid Transcription Factor GATA-1, subunit A"/>
    <property type="match status" value="1"/>
</dbReference>
<dbReference type="eggNOG" id="KOG1601">
    <property type="taxonomic scope" value="Eukaryota"/>
</dbReference>
<sequence length="462" mass="51653">MGYREFMSDLREMDYVISALVPYRWESPVGMYLNDVVGSNASDTLVMLQNNTTGDAFDMEFNELDLVLDDGDDHGIDGPDFADITMKDDNVQAQQEPQPDDSAVQKSATSAVTDFTRRRNWTQRILAEMQDILIVLSPDGKVLYCSPAIEPITKYKPKDLGGRFVSEFVHDDDRTSFIREFNESIATGHRLRYHFRFRKSDGEFTIVEASGHAHMSREKATLGTGKEENPCDGFFLLCRPYPTASNALLDTFLEHKVENIRLNRRIADLKKEEEEELRAQQQWVLQSDNNSGTMSPDDDIDAFTSVPTTTADQQGGMMLPPARPNVSSSGQNGYTSMITLDNNLDTISRSDTSSVLDGIEMLTGLRYGEGERSKGLSTGERGAVLIQEQADLHHLGLSSDDNDKKKRIKTTDEYVCTDCGTLASPEWRKGPSGPKTLCNACGLRWAKKERKRQGSIQTSTHS</sequence>
<reference key="1">
    <citation type="journal article" date="2014" name="PLoS Genet.">
        <title>Signature Gene Expression Reveals Novel Clues to the Molecular Mechanisms of Dimorphic Transition in Penicillium marneffei.</title>
        <authorList>
            <person name="Yang E."/>
            <person name="Wang G."/>
            <person name="Cai J."/>
            <person name="Woo P.C."/>
            <person name="Lau S.K."/>
            <person name="Yuen K.-Y."/>
            <person name="Chow W.-N."/>
            <person name="Lin X."/>
        </authorList>
    </citation>
    <scope>NUCLEOTIDE SEQUENCE [LARGE SCALE GENOMIC DNA]</scope>
    <source>
        <strain>PM1</strain>
    </source>
</reference>
<dbReference type="CDD" id="cd00130">
    <property type="entry name" value="PAS"/>
    <property type="match status" value="1"/>
</dbReference>
<dbReference type="InterPro" id="IPR013655">
    <property type="entry name" value="PAS_fold_3"/>
</dbReference>
<dbReference type="InterPro" id="IPR013088">
    <property type="entry name" value="Znf_NHR/GATA"/>
</dbReference>
<name>A0A093VP62_TALMA</name>
<accession>A0A093VP62</accession>
<evidence type="ECO:0000313" key="11">
    <source>
        <dbReference type="EMBL" id="KFX48426.1"/>
    </source>
</evidence>
<dbReference type="NCBIfam" id="TIGR00229">
    <property type="entry name" value="sensory_box"/>
    <property type="match status" value="1"/>
</dbReference>